<evidence type="ECO:0000259" key="2">
    <source>
        <dbReference type="Pfam" id="PF07687"/>
    </source>
</evidence>
<dbReference type="Gene3D" id="3.40.630.10">
    <property type="entry name" value="Zn peptidases"/>
    <property type="match status" value="1"/>
</dbReference>
<dbReference type="InterPro" id="IPR002933">
    <property type="entry name" value="Peptidase_M20"/>
</dbReference>
<gene>
    <name evidence="3" type="ORF">D8M05_11780</name>
</gene>
<feature type="binding site" evidence="1">
    <location>
        <position position="363"/>
    </location>
    <ligand>
        <name>Mn(2+)</name>
        <dbReference type="ChEBI" id="CHEBI:29035"/>
        <label>2</label>
    </ligand>
</feature>
<dbReference type="NCBIfam" id="TIGR01891">
    <property type="entry name" value="amidohydrolases"/>
    <property type="match status" value="1"/>
</dbReference>
<name>A0A494YXJ5_9BACI</name>
<evidence type="ECO:0000313" key="4">
    <source>
        <dbReference type="Proteomes" id="UP000281813"/>
    </source>
</evidence>
<feature type="binding site" evidence="1">
    <location>
        <position position="137"/>
    </location>
    <ligand>
        <name>Mn(2+)</name>
        <dbReference type="ChEBI" id="CHEBI:29035"/>
        <label>2</label>
    </ligand>
</feature>
<dbReference type="EMBL" id="RBZO01000017">
    <property type="protein sequence ID" value="RKQ14936.1"/>
    <property type="molecule type" value="Genomic_DNA"/>
</dbReference>
<accession>A0A494YXJ5</accession>
<dbReference type="SUPFAM" id="SSF55031">
    <property type="entry name" value="Bacterial exopeptidase dimerisation domain"/>
    <property type="match status" value="1"/>
</dbReference>
<dbReference type="Pfam" id="PF01546">
    <property type="entry name" value="Peptidase_M20"/>
    <property type="match status" value="1"/>
</dbReference>
<protein>
    <submittedName>
        <fullName evidence="3">Amidohydrolase</fullName>
    </submittedName>
</protein>
<dbReference type="InterPro" id="IPR036264">
    <property type="entry name" value="Bact_exopeptidase_dim_dom"/>
</dbReference>
<feature type="domain" description="Peptidase M20 dimerisation" evidence="2">
    <location>
        <begin position="193"/>
        <end position="280"/>
    </location>
</feature>
<dbReference type="Gene3D" id="3.30.70.360">
    <property type="match status" value="1"/>
</dbReference>
<dbReference type="GO" id="GO:0046872">
    <property type="term" value="F:metal ion binding"/>
    <property type="evidence" value="ECO:0007669"/>
    <property type="project" value="UniProtKB-KW"/>
</dbReference>
<evidence type="ECO:0000313" key="3">
    <source>
        <dbReference type="EMBL" id="RKQ14936.1"/>
    </source>
</evidence>
<dbReference type="InterPro" id="IPR011650">
    <property type="entry name" value="Peptidase_M20_dimer"/>
</dbReference>
<dbReference type="SUPFAM" id="SSF53187">
    <property type="entry name" value="Zn-dependent exopeptidases"/>
    <property type="match status" value="1"/>
</dbReference>
<dbReference type="InterPro" id="IPR017439">
    <property type="entry name" value="Amidohydrolase"/>
</dbReference>
<feature type="binding site" evidence="1">
    <location>
        <position position="99"/>
    </location>
    <ligand>
        <name>Mn(2+)</name>
        <dbReference type="ChEBI" id="CHEBI:29035"/>
        <label>2</label>
    </ligand>
</feature>
<dbReference type="PANTHER" id="PTHR11014:SF63">
    <property type="entry name" value="METALLOPEPTIDASE, PUTATIVE (AFU_ORTHOLOGUE AFUA_6G09600)-RELATED"/>
    <property type="match status" value="1"/>
</dbReference>
<proteinExistence type="predicted"/>
<keyword evidence="3" id="KW-0378">Hydrolase</keyword>
<organism evidence="3 4">
    <name type="scientific">Oceanobacillus bengalensis</name>
    <dbReference type="NCBI Taxonomy" id="1435466"/>
    <lineage>
        <taxon>Bacteria</taxon>
        <taxon>Bacillati</taxon>
        <taxon>Bacillota</taxon>
        <taxon>Bacilli</taxon>
        <taxon>Bacillales</taxon>
        <taxon>Bacillaceae</taxon>
        <taxon>Oceanobacillus</taxon>
    </lineage>
</organism>
<feature type="binding site" evidence="1">
    <location>
        <position position="166"/>
    </location>
    <ligand>
        <name>Mn(2+)</name>
        <dbReference type="ChEBI" id="CHEBI:29035"/>
        <label>2</label>
    </ligand>
</feature>
<comment type="caution">
    <text evidence="3">The sequence shown here is derived from an EMBL/GenBank/DDBJ whole genome shotgun (WGS) entry which is preliminary data.</text>
</comment>
<dbReference type="PIRSF" id="PIRSF005962">
    <property type="entry name" value="Pept_M20D_amidohydro"/>
    <property type="match status" value="1"/>
</dbReference>
<keyword evidence="1" id="KW-0479">Metal-binding</keyword>
<keyword evidence="1" id="KW-0464">Manganese</keyword>
<dbReference type="Proteomes" id="UP000281813">
    <property type="component" value="Unassembled WGS sequence"/>
</dbReference>
<dbReference type="AlphaFoldDB" id="A0A494YXJ5"/>
<dbReference type="OrthoDB" id="9776731at2"/>
<keyword evidence="4" id="KW-1185">Reference proteome</keyword>
<dbReference type="RefSeq" id="WP_121132011.1">
    <property type="nucleotide sequence ID" value="NZ_JBHUFK010000037.1"/>
</dbReference>
<dbReference type="Pfam" id="PF07687">
    <property type="entry name" value="M20_dimer"/>
    <property type="match status" value="1"/>
</dbReference>
<reference evidence="3 4" key="1">
    <citation type="journal article" date="2015" name="Antonie Van Leeuwenhoek">
        <title>Oceanobacillus bengalensis sp. nov., a bacterium isolated from seawater of the Bay of Bengal.</title>
        <authorList>
            <person name="Yongchang O."/>
            <person name="Xiang W."/>
            <person name="Wang G."/>
        </authorList>
    </citation>
    <scope>NUCLEOTIDE SEQUENCE [LARGE SCALE GENOMIC DNA]</scope>
    <source>
        <strain evidence="3 4">MCCC 1K00260</strain>
    </source>
</reference>
<feature type="binding site" evidence="1">
    <location>
        <position position="101"/>
    </location>
    <ligand>
        <name>Mn(2+)</name>
        <dbReference type="ChEBI" id="CHEBI:29035"/>
        <label>2</label>
    </ligand>
</feature>
<evidence type="ECO:0000256" key="1">
    <source>
        <dbReference type="PIRSR" id="PIRSR005962-1"/>
    </source>
</evidence>
<dbReference type="PANTHER" id="PTHR11014">
    <property type="entry name" value="PEPTIDASE M20 FAMILY MEMBER"/>
    <property type="match status" value="1"/>
</dbReference>
<comment type="cofactor">
    <cofactor evidence="1">
        <name>Mn(2+)</name>
        <dbReference type="ChEBI" id="CHEBI:29035"/>
    </cofactor>
    <text evidence="1">The Mn(2+) ion enhances activity.</text>
</comment>
<dbReference type="GO" id="GO:0016787">
    <property type="term" value="F:hydrolase activity"/>
    <property type="evidence" value="ECO:0007669"/>
    <property type="project" value="UniProtKB-KW"/>
</dbReference>
<sequence length="396" mass="43924">MDRVGDFKSELIRWRRHLHQYPELSFQEVETAKFVANILNDMPGMKVEIGVGYPTSVIGTISSGNGPTIAIRADMDALPIQEENRCSYRSQVKDVMHACGHDAHTTIALGAAHILSMLFRSEELQGTVKFFFQPAEEHVDENGLSGAGYMVRAGVLDQVDAVIALHMDPENKVGEVKIHDGYSMANVDVFQAKIRASGGHGAYPYLGTDSIWMLSHVLPVIYGITGRLVSPLEPAVISIGKIHAGVTNNVIPSEVEIHGTIRSYDPTVRKLLMKEMEKAFSLVNSLDGMYELSFIEEDPALFNHPEINRVFKQVIGDLFPHYQIINQPFGLGGEDFAHMTQKVPGAMFFLGCAVGDETIRNLHTPNFDIDENVLEVGTSIFVETVQRLLKVHPRKE</sequence>